<proteinExistence type="inferred from homology"/>
<keyword evidence="3" id="KW-1133">Transmembrane helix</keyword>
<evidence type="ECO:0000259" key="4">
    <source>
        <dbReference type="Pfam" id="PF25917"/>
    </source>
</evidence>
<dbReference type="SUPFAM" id="SSF111369">
    <property type="entry name" value="HlyD-like secretion proteins"/>
    <property type="match status" value="1"/>
</dbReference>
<dbReference type="PANTHER" id="PTHR30386">
    <property type="entry name" value="MEMBRANE FUSION SUBUNIT OF EMRAB-TOLC MULTIDRUG EFFLUX PUMP"/>
    <property type="match status" value="1"/>
</dbReference>
<dbReference type="InterPro" id="IPR050739">
    <property type="entry name" value="MFP"/>
</dbReference>
<accession>A0A0S2SD23</accession>
<feature type="transmembrane region" description="Helical" evidence="3">
    <location>
        <begin position="27"/>
        <end position="49"/>
    </location>
</feature>
<sequence length="345" mass="38863">MDLLLVLTYTALCVAIFKIFRIPLNKWTVPTAVLGGIAIIGTLIMLMNYNHPYSEMARNYYVSTPIVPLVKGRVTEVAVKPDQKVKKGDVLFRIDDEPFRQKVSSLEARVNANQEHVRSIEARLRSARLDRDRASELMRRGIGKQRDLDVSQANVDDLAAQLDQQQATLVDVQSQLREANYQLEQTVVYAPSNGHVVQLALRPGMIATPFMYRPVMTFIHEEDNAYVGWFWQNSMQRLAVGDEAEVVIDGIPGMIFKGEVEAVIPAIAAGNVQANAALLDQSSAVRPGRLPVRIKITDPRWQEYQVIAGASGQAAIYTHHFHHVSVMRKVLLRMASWMNYIFPFH</sequence>
<dbReference type="EMBL" id="CP013067">
    <property type="protein sequence ID" value="ALP39585.1"/>
    <property type="molecule type" value="Genomic_DNA"/>
</dbReference>
<organism evidence="5 6">
    <name type="scientific">Aeromonas schubertii</name>
    <dbReference type="NCBI Taxonomy" id="652"/>
    <lineage>
        <taxon>Bacteria</taxon>
        <taxon>Pseudomonadati</taxon>
        <taxon>Pseudomonadota</taxon>
        <taxon>Gammaproteobacteria</taxon>
        <taxon>Aeromonadales</taxon>
        <taxon>Aeromonadaceae</taxon>
        <taxon>Aeromonas</taxon>
    </lineage>
</organism>
<dbReference type="RefSeq" id="WP_050664648.1">
    <property type="nucleotide sequence ID" value="NZ_CDDB01000001.1"/>
</dbReference>
<dbReference type="Proteomes" id="UP000058114">
    <property type="component" value="Chromosome"/>
</dbReference>
<dbReference type="InterPro" id="IPR006143">
    <property type="entry name" value="RND_pump_MFP"/>
</dbReference>
<dbReference type="InterPro" id="IPR058625">
    <property type="entry name" value="MdtA-like_BSH"/>
</dbReference>
<dbReference type="GO" id="GO:0022857">
    <property type="term" value="F:transmembrane transporter activity"/>
    <property type="evidence" value="ECO:0007669"/>
    <property type="project" value="InterPro"/>
</dbReference>
<feature type="coiled-coil region" evidence="2">
    <location>
        <begin position="148"/>
        <end position="182"/>
    </location>
</feature>
<evidence type="ECO:0000313" key="6">
    <source>
        <dbReference type="Proteomes" id="UP000058114"/>
    </source>
</evidence>
<evidence type="ECO:0000256" key="3">
    <source>
        <dbReference type="SAM" id="Phobius"/>
    </source>
</evidence>
<keyword evidence="3" id="KW-0812">Transmembrane</keyword>
<reference evidence="6" key="1">
    <citation type="submission" date="2015-10" db="EMBL/GenBank/DDBJ databases">
        <title>Complete Genome Sequence of Aeromonas schubertii strain WL1483.</title>
        <authorList>
            <person name="Liu L."/>
        </authorList>
    </citation>
    <scope>NUCLEOTIDE SEQUENCE [LARGE SCALE GENOMIC DNA]</scope>
    <source>
        <strain evidence="6">WL1483</strain>
    </source>
</reference>
<dbReference type="NCBIfam" id="TIGR01730">
    <property type="entry name" value="RND_mfp"/>
    <property type="match status" value="1"/>
</dbReference>
<keyword evidence="2" id="KW-0175">Coiled coil</keyword>
<gene>
    <name evidence="5" type="primary">yibH</name>
    <name evidence="5" type="ORF">WL1483_166</name>
</gene>
<protein>
    <submittedName>
        <fullName evidence="5">Secretion protein HlyD</fullName>
    </submittedName>
</protein>
<dbReference type="Gene3D" id="2.40.30.170">
    <property type="match status" value="1"/>
</dbReference>
<dbReference type="PANTHER" id="PTHR30386:SF18">
    <property type="entry name" value="INNER MEMBRANE PROTEIN YIAV-RELATED"/>
    <property type="match status" value="1"/>
</dbReference>
<dbReference type="OrthoDB" id="286173at2"/>
<name>A0A0S2SD23_9GAMM</name>
<feature type="domain" description="Multidrug resistance protein MdtA-like barrel-sandwich hybrid" evidence="4">
    <location>
        <begin position="66"/>
        <end position="206"/>
    </location>
</feature>
<evidence type="ECO:0000256" key="1">
    <source>
        <dbReference type="ARBA" id="ARBA00009477"/>
    </source>
</evidence>
<dbReference type="GO" id="GO:0016020">
    <property type="term" value="C:membrane"/>
    <property type="evidence" value="ECO:0007669"/>
    <property type="project" value="InterPro"/>
</dbReference>
<evidence type="ECO:0000256" key="2">
    <source>
        <dbReference type="SAM" id="Coils"/>
    </source>
</evidence>
<dbReference type="PATRIC" id="fig|652.5.peg.1658"/>
<dbReference type="Gene3D" id="1.10.287.470">
    <property type="entry name" value="Helix hairpin bin"/>
    <property type="match status" value="1"/>
</dbReference>
<evidence type="ECO:0000313" key="5">
    <source>
        <dbReference type="EMBL" id="ALP39585.1"/>
    </source>
</evidence>
<reference evidence="5 6" key="2">
    <citation type="journal article" date="2016" name="Genome Announc.">
        <title>Complete Genome Sequence of the Highly Virulent Aeromonas schubertii Strain WL1483, Isolated from Diseased Snakehead Fish (Channa argus) in China.</title>
        <authorList>
            <person name="Liu L."/>
            <person name="Li N."/>
            <person name="Zhang D."/>
            <person name="Fu X."/>
            <person name="Shi C."/>
            <person name="Lin Q."/>
            <person name="Hao G."/>
        </authorList>
    </citation>
    <scope>NUCLEOTIDE SEQUENCE [LARGE SCALE GENOMIC DNA]</scope>
    <source>
        <strain evidence="5 6">WL1483</strain>
    </source>
</reference>
<dbReference type="STRING" id="652.WL1483_166"/>
<dbReference type="Gene3D" id="2.40.50.100">
    <property type="match status" value="1"/>
</dbReference>
<dbReference type="Pfam" id="PF25917">
    <property type="entry name" value="BSH_RND"/>
    <property type="match status" value="1"/>
</dbReference>
<dbReference type="AlphaFoldDB" id="A0A0S2SD23"/>
<comment type="similarity">
    <text evidence="1">Belongs to the membrane fusion protein (MFP) (TC 8.A.1) family.</text>
</comment>
<keyword evidence="3" id="KW-0472">Membrane</keyword>
<dbReference type="KEGG" id="asr:WL1483_166"/>